<dbReference type="GO" id="GO:0016787">
    <property type="term" value="F:hydrolase activity"/>
    <property type="evidence" value="ECO:0007669"/>
    <property type="project" value="UniProtKB-KW"/>
</dbReference>
<dbReference type="RefSeq" id="WP_091275944.1">
    <property type="nucleotide sequence ID" value="NZ_FNDK01000026.1"/>
</dbReference>
<evidence type="ECO:0000256" key="1">
    <source>
        <dbReference type="ARBA" id="ARBA00009381"/>
    </source>
</evidence>
<dbReference type="InterPro" id="IPR043138">
    <property type="entry name" value="GGT_lsub"/>
</dbReference>
<dbReference type="InterPro" id="IPR029044">
    <property type="entry name" value="Nucleotide-diphossugar_trans"/>
</dbReference>
<organism evidence="9 10">
    <name type="scientific">Alteribacillus persepolensis</name>
    <dbReference type="NCBI Taxonomy" id="568899"/>
    <lineage>
        <taxon>Bacteria</taxon>
        <taxon>Bacillati</taxon>
        <taxon>Bacillota</taxon>
        <taxon>Bacilli</taxon>
        <taxon>Bacillales</taxon>
        <taxon>Bacillaceae</taxon>
        <taxon>Alteribacillus</taxon>
    </lineage>
</organism>
<dbReference type="PANTHER" id="PTHR43199:SF1">
    <property type="entry name" value="GLUTATHIONE HYDROLASE PROENZYME"/>
    <property type="match status" value="1"/>
</dbReference>
<dbReference type="Pfam" id="PF01019">
    <property type="entry name" value="G_glu_transpept"/>
    <property type="match status" value="1"/>
</dbReference>
<proteinExistence type="inferred from homology"/>
<evidence type="ECO:0000256" key="7">
    <source>
        <dbReference type="SAM" id="SignalP"/>
    </source>
</evidence>
<dbReference type="InterPro" id="IPR043137">
    <property type="entry name" value="GGT_ssub_C"/>
</dbReference>
<keyword evidence="2" id="KW-0808">Transferase</keyword>
<accession>A0A1G8IST2</accession>
<feature type="transmembrane region" description="Helical" evidence="6">
    <location>
        <begin position="944"/>
        <end position="968"/>
    </location>
</feature>
<keyword evidence="6" id="KW-0472">Membrane</keyword>
<sequence length="994" mass="111948">MLKKFLLCYFILNYLFISPASAAISDNNNTADSVDTYDNFGVSASHPAAVKVGMEVLENGGNAVDAAIAVSFALGVVEPFGSGLGGGGEMLLLPPDEKKPVSYDYRAAAPLDESQGDKVSGLPSLVQGMETIHQDYGLTPFEDLISPAISLAEEGFEVDYLLWERLTAASYRLPVSEMPHFFPDGEAIEPGETLRQTELAKTLSQIKEHGSEALYKGEIGDQIIEAAPYLNEEEFADYEVETTEPVEAELNDGTIYSASPPLAGVSVIQSLLLAEKLNIEKTKENPDQFAHLLTEIQKATKSERLSEIGDPDFTDVDANELVSEDYIENLAEDISMTEPSQEEENTDEEDIDEHTDTTHFVIIDPDGMVVSATNTLSNFFGSGEYTAGFFMNNSIEYFSDYNDSPNRYEPGKRARSLTAPTIWMDSERVMGIGTPGGNRIPTVMTQVLSRHFYFGEPLDEAVEAERFYGQNETLYIEDGFSDEVLADVIKKGYGFEKRNRPVYFGGIQALDLNKEDGTITGIADERRSGLWDAKNKDKWRDYVEVPLVLLFIVGLIFPLLHLVHALPLFRAKGEGVYQKLEKEKGISILVPCYNEEGIIETSVNNMKSLSYSNVEVVYVNDGSTDKTISLLNKFLKLTRTSKSPARKLSHERVKQVYQSELFPNIYVIDKANGGKADALNAGIEYASEDLVITLDADTILTDSALPKVNEAFEDENVVAAGGMVHVLQTKTWRPLERLSLLRANMLVRLQMLDFLKAFYITKVSLSRFHALAIISGAFGIFRKQALIDVGGYRSTIGEDIDITLRMHQYIYEQFNKKIVIIKEAVSYTELPENLRDFFKQRYRWQKAYIDCVIHFRSFFTKTLFTKSVSFFYIIESFLIGIISPFIMTAYFVLNGILYPPDSYVFYIFGYLSYLFVFGVLYDLAAIKMNSYYGFTFEKKDWSSLMFTILLDVFIYRFILMYVVIYGTINYFFNKNWNKVDRTGRNYENDSKSAA</sequence>
<dbReference type="PANTHER" id="PTHR43199">
    <property type="entry name" value="GLUTATHIONE HYDROLASE"/>
    <property type="match status" value="1"/>
</dbReference>
<dbReference type="EMBL" id="FNDK01000026">
    <property type="protein sequence ID" value="SDI21966.1"/>
    <property type="molecule type" value="Genomic_DNA"/>
</dbReference>
<evidence type="ECO:0000256" key="3">
    <source>
        <dbReference type="ARBA" id="ARBA00022801"/>
    </source>
</evidence>
<evidence type="ECO:0000256" key="5">
    <source>
        <dbReference type="SAM" id="MobiDB-lite"/>
    </source>
</evidence>
<keyword evidence="3" id="KW-0378">Hydrolase</keyword>
<evidence type="ECO:0000259" key="8">
    <source>
        <dbReference type="Pfam" id="PF00535"/>
    </source>
</evidence>
<keyword evidence="4" id="KW-0865">Zymogen</keyword>
<feature type="region of interest" description="Disordered" evidence="5">
    <location>
        <begin position="333"/>
        <end position="352"/>
    </location>
</feature>
<dbReference type="InterPro" id="IPR029055">
    <property type="entry name" value="Ntn_hydrolases_N"/>
</dbReference>
<evidence type="ECO:0000256" key="2">
    <source>
        <dbReference type="ARBA" id="ARBA00022679"/>
    </source>
</evidence>
<evidence type="ECO:0000313" key="9">
    <source>
        <dbReference type="EMBL" id="SDI21966.1"/>
    </source>
</evidence>
<feature type="transmembrane region" description="Helical" evidence="6">
    <location>
        <begin position="547"/>
        <end position="569"/>
    </location>
</feature>
<dbReference type="Pfam" id="PF00535">
    <property type="entry name" value="Glycos_transf_2"/>
    <property type="match status" value="1"/>
</dbReference>
<feature type="domain" description="Glycosyltransferase 2-like" evidence="8">
    <location>
        <begin position="587"/>
        <end position="788"/>
    </location>
</feature>
<dbReference type="STRING" id="568899.SAMN05192534_1263"/>
<dbReference type="AlphaFoldDB" id="A0A1G8IST2"/>
<dbReference type="CDD" id="cd06423">
    <property type="entry name" value="CESA_like"/>
    <property type="match status" value="1"/>
</dbReference>
<dbReference type="OrthoDB" id="9766299at2"/>
<feature type="transmembrane region" description="Helical" evidence="6">
    <location>
        <begin position="870"/>
        <end position="891"/>
    </location>
</feature>
<keyword evidence="6" id="KW-1133">Transmembrane helix</keyword>
<feature type="chain" id="PRO_5011632368" evidence="7">
    <location>
        <begin position="23"/>
        <end position="994"/>
    </location>
</feature>
<dbReference type="GO" id="GO:0016740">
    <property type="term" value="F:transferase activity"/>
    <property type="evidence" value="ECO:0007669"/>
    <property type="project" value="UniProtKB-KW"/>
</dbReference>
<feature type="signal peptide" evidence="7">
    <location>
        <begin position="1"/>
        <end position="22"/>
    </location>
</feature>
<feature type="transmembrane region" description="Helical" evidence="6">
    <location>
        <begin position="903"/>
        <end position="923"/>
    </location>
</feature>
<reference evidence="10" key="1">
    <citation type="submission" date="2016-10" db="EMBL/GenBank/DDBJ databases">
        <authorList>
            <person name="Varghese N."/>
            <person name="Submissions S."/>
        </authorList>
    </citation>
    <scope>NUCLEOTIDE SEQUENCE [LARGE SCALE GENOMIC DNA]</scope>
    <source>
        <strain evidence="10">DSM 21632</strain>
    </source>
</reference>
<evidence type="ECO:0000313" key="10">
    <source>
        <dbReference type="Proteomes" id="UP000199163"/>
    </source>
</evidence>
<dbReference type="Gene3D" id="3.90.550.10">
    <property type="entry name" value="Spore Coat Polysaccharide Biosynthesis Protein SpsA, Chain A"/>
    <property type="match status" value="1"/>
</dbReference>
<dbReference type="Gene3D" id="1.10.246.130">
    <property type="match status" value="1"/>
</dbReference>
<dbReference type="Proteomes" id="UP000199163">
    <property type="component" value="Unassembled WGS sequence"/>
</dbReference>
<dbReference type="Gene3D" id="3.60.20.40">
    <property type="match status" value="1"/>
</dbReference>
<evidence type="ECO:0000256" key="6">
    <source>
        <dbReference type="SAM" id="Phobius"/>
    </source>
</evidence>
<feature type="compositionally biased region" description="Acidic residues" evidence="5">
    <location>
        <begin position="340"/>
        <end position="352"/>
    </location>
</feature>
<evidence type="ECO:0000256" key="4">
    <source>
        <dbReference type="ARBA" id="ARBA00023145"/>
    </source>
</evidence>
<name>A0A1G8IST2_9BACI</name>
<dbReference type="InterPro" id="IPR051792">
    <property type="entry name" value="GGT_bact"/>
</dbReference>
<dbReference type="SUPFAM" id="SSF53448">
    <property type="entry name" value="Nucleotide-diphospho-sugar transferases"/>
    <property type="match status" value="1"/>
</dbReference>
<comment type="similarity">
    <text evidence="1">Belongs to the gamma-glutamyltransferase family.</text>
</comment>
<dbReference type="InterPro" id="IPR001173">
    <property type="entry name" value="Glyco_trans_2-like"/>
</dbReference>
<protein>
    <submittedName>
        <fullName evidence="9">Gamma-glutamyltranspeptidase</fullName>
    </submittedName>
</protein>
<keyword evidence="7" id="KW-0732">Signal</keyword>
<dbReference type="PRINTS" id="PR01210">
    <property type="entry name" value="GGTRANSPTASE"/>
</dbReference>
<dbReference type="SUPFAM" id="SSF56235">
    <property type="entry name" value="N-terminal nucleophile aminohydrolases (Ntn hydrolases)"/>
    <property type="match status" value="1"/>
</dbReference>
<keyword evidence="10" id="KW-1185">Reference proteome</keyword>
<gene>
    <name evidence="9" type="ORF">SAMN05192534_1263</name>
</gene>
<keyword evidence="6" id="KW-0812">Transmembrane</keyword>